<keyword evidence="1" id="KW-0472">Membrane</keyword>
<keyword evidence="1" id="KW-1133">Transmembrane helix</keyword>
<comment type="caution">
    <text evidence="2">The sequence shown here is derived from an EMBL/GenBank/DDBJ whole genome shotgun (WGS) entry which is preliminary data.</text>
</comment>
<gene>
    <name evidence="2" type="ORF">ACE5IX_04030</name>
</gene>
<keyword evidence="3" id="KW-1185">Reference proteome</keyword>
<keyword evidence="1" id="KW-0812">Transmembrane</keyword>
<dbReference type="RefSeq" id="WP_135700828.1">
    <property type="nucleotide sequence ID" value="NZ_JBHILI010000001.1"/>
</dbReference>
<dbReference type="Proteomes" id="UP001580391">
    <property type="component" value="Unassembled WGS sequence"/>
</dbReference>
<evidence type="ECO:0000256" key="1">
    <source>
        <dbReference type="SAM" id="Phobius"/>
    </source>
</evidence>
<reference evidence="2 3" key="1">
    <citation type="submission" date="2024-09" db="EMBL/GenBank/DDBJ databases">
        <title>Taxonomic and Genotyping Characterization of Leptospira Strains isolated from Multiple Sources in Colombia highlights the importance of intermediate species.</title>
        <authorList>
            <person name="Torres Higuera L."/>
            <person name="Rojas Tapias D."/>
            <person name="Jimenez Velasquez S."/>
            <person name="Renjifo Ibanez C."/>
        </authorList>
    </citation>
    <scope>NUCLEOTIDE SEQUENCE [LARGE SCALE GENOMIC DNA]</scope>
    <source>
        <strain evidence="2 3">Lep080</strain>
    </source>
</reference>
<protein>
    <submittedName>
        <fullName evidence="2">Uncharacterized protein</fullName>
    </submittedName>
</protein>
<evidence type="ECO:0000313" key="3">
    <source>
        <dbReference type="Proteomes" id="UP001580391"/>
    </source>
</evidence>
<evidence type="ECO:0000313" key="2">
    <source>
        <dbReference type="EMBL" id="MFB5735661.1"/>
    </source>
</evidence>
<name>A0ABV5BK30_9LEPT</name>
<organism evidence="2 3">
    <name type="scientific">Leptospira wolffii</name>
    <dbReference type="NCBI Taxonomy" id="409998"/>
    <lineage>
        <taxon>Bacteria</taxon>
        <taxon>Pseudomonadati</taxon>
        <taxon>Spirochaetota</taxon>
        <taxon>Spirochaetia</taxon>
        <taxon>Leptospirales</taxon>
        <taxon>Leptospiraceae</taxon>
        <taxon>Leptospira</taxon>
    </lineage>
</organism>
<sequence length="103" mass="12001">MRALGFFSALLPFLAAFYFYYERSLLGFPDGHKTELDEVHSVFFLILIFWNLIFGFLFSFSIFQKRNFRYINKRIAIAYILSVPIAFAIEIYLRSVLDHGAGG</sequence>
<proteinExistence type="predicted"/>
<feature type="transmembrane region" description="Helical" evidence="1">
    <location>
        <begin position="39"/>
        <end position="63"/>
    </location>
</feature>
<feature type="transmembrane region" description="Helical" evidence="1">
    <location>
        <begin position="75"/>
        <end position="93"/>
    </location>
</feature>
<dbReference type="EMBL" id="JBHILJ010000001">
    <property type="protein sequence ID" value="MFB5735661.1"/>
    <property type="molecule type" value="Genomic_DNA"/>
</dbReference>
<accession>A0ABV5BK30</accession>